<comment type="caution">
    <text evidence="6">The sequence shown here is derived from an EMBL/GenBank/DDBJ whole genome shotgun (WGS) entry which is preliminary data.</text>
</comment>
<gene>
    <name evidence="6" type="ORF">GTP44_05330</name>
</gene>
<evidence type="ECO:0000313" key="7">
    <source>
        <dbReference type="Proteomes" id="UP000474565"/>
    </source>
</evidence>
<dbReference type="EMBL" id="WWCP01000003">
    <property type="protein sequence ID" value="MYM81379.1"/>
    <property type="molecule type" value="Genomic_DNA"/>
</dbReference>
<feature type="domain" description="OmpA-like" evidence="5">
    <location>
        <begin position="174"/>
        <end position="291"/>
    </location>
</feature>
<dbReference type="InterPro" id="IPR006690">
    <property type="entry name" value="OMPA-like_CS"/>
</dbReference>
<protein>
    <submittedName>
        <fullName evidence="6">OmpA family protein</fullName>
    </submittedName>
</protein>
<evidence type="ECO:0000256" key="4">
    <source>
        <dbReference type="SAM" id="MobiDB-lite"/>
    </source>
</evidence>
<dbReference type="InterPro" id="IPR039567">
    <property type="entry name" value="Gly-zipper"/>
</dbReference>
<dbReference type="PROSITE" id="PS51257">
    <property type="entry name" value="PROKAR_LIPOPROTEIN"/>
    <property type="match status" value="1"/>
</dbReference>
<dbReference type="InterPro" id="IPR050330">
    <property type="entry name" value="Bact_OuterMem_StrucFunc"/>
</dbReference>
<evidence type="ECO:0000256" key="1">
    <source>
        <dbReference type="ARBA" id="ARBA00004370"/>
    </source>
</evidence>
<proteinExistence type="predicted"/>
<dbReference type="InterPro" id="IPR036737">
    <property type="entry name" value="OmpA-like_sf"/>
</dbReference>
<sequence>MKAAHTQSVAGLLPARFAVKFLTVAVCTTLISACATDPRTGQPSFKETFASDDPCANNARNIGIFAGALAGVILANQVQHSDRARIVGALAGATIGGLIGKDMDDRRCALSKIAKQYDLQLQTSTVSASGQVIADSSLKNNPNAEAIQKSAVGMVVEVRDQPGRGGHFETNSDQLTEQAQRYFSAIADSYNTRLRANNIADPKEKADYIDQVSKRKILLIGHTDDTGSSRLNADLSERRARAVAAYMEKRGIAQESLYFQGAGEAYPIADNNTEGGRAQNRRVEIVEVADAEAFNRFLAERKPRYEFYRPGETQAAPVMAAASVAAPATTKRQAGKQAASKPGGKAAPASTPSPSASTAAVASGSTPAPANGIDFGGRPMMASGAADIGQMVARNRTGFSLISNAYADEPPVIADCSRDRPRAAHGVKSLSDGKTYRTAEYLPGLYGKTWADQVNGHLVVLNKVAVLSGDGAAANLPEFKVYTNYNPARSATATPALSLTPEVNTYLGDRGLLYRLFLNGKGGLSCVDVVFSADGGTAARKGSLVYWHNARLMSADFKPTINQK</sequence>
<dbReference type="InterPro" id="IPR006665">
    <property type="entry name" value="OmpA-like"/>
</dbReference>
<evidence type="ECO:0000256" key="2">
    <source>
        <dbReference type="ARBA" id="ARBA00023136"/>
    </source>
</evidence>
<dbReference type="RefSeq" id="WP_161018612.1">
    <property type="nucleotide sequence ID" value="NZ_WWCP01000003.1"/>
</dbReference>
<dbReference type="Pfam" id="PF00691">
    <property type="entry name" value="OmpA"/>
    <property type="match status" value="1"/>
</dbReference>
<dbReference type="PANTHER" id="PTHR30329">
    <property type="entry name" value="STATOR ELEMENT OF FLAGELLAR MOTOR COMPLEX"/>
    <property type="match status" value="1"/>
</dbReference>
<name>A0A6L8MG54_9BURK</name>
<dbReference type="SUPFAM" id="SSF103088">
    <property type="entry name" value="OmpA-like"/>
    <property type="match status" value="1"/>
</dbReference>
<keyword evidence="2 3" id="KW-0472">Membrane</keyword>
<accession>A0A6L8MG54</accession>
<dbReference type="PROSITE" id="PS51123">
    <property type="entry name" value="OMPA_2"/>
    <property type="match status" value="1"/>
</dbReference>
<evidence type="ECO:0000259" key="5">
    <source>
        <dbReference type="PROSITE" id="PS51123"/>
    </source>
</evidence>
<dbReference type="GO" id="GO:0009279">
    <property type="term" value="C:cell outer membrane"/>
    <property type="evidence" value="ECO:0007669"/>
    <property type="project" value="InterPro"/>
</dbReference>
<evidence type="ECO:0000313" key="6">
    <source>
        <dbReference type="EMBL" id="MYM81379.1"/>
    </source>
</evidence>
<dbReference type="PANTHER" id="PTHR30329:SF21">
    <property type="entry name" value="LIPOPROTEIN YIAD-RELATED"/>
    <property type="match status" value="1"/>
</dbReference>
<dbReference type="Gene3D" id="3.30.1330.60">
    <property type="entry name" value="OmpA-like domain"/>
    <property type="match status" value="1"/>
</dbReference>
<dbReference type="Proteomes" id="UP000474565">
    <property type="component" value="Unassembled WGS sequence"/>
</dbReference>
<dbReference type="PROSITE" id="PS01068">
    <property type="entry name" value="OMPA_1"/>
    <property type="match status" value="1"/>
</dbReference>
<comment type="subcellular location">
    <subcellularLocation>
        <location evidence="1">Membrane</location>
    </subcellularLocation>
</comment>
<organism evidence="6 7">
    <name type="scientific">Duganella lactea</name>
    <dbReference type="NCBI Taxonomy" id="2692173"/>
    <lineage>
        <taxon>Bacteria</taxon>
        <taxon>Pseudomonadati</taxon>
        <taxon>Pseudomonadota</taxon>
        <taxon>Betaproteobacteria</taxon>
        <taxon>Burkholderiales</taxon>
        <taxon>Oxalobacteraceae</taxon>
        <taxon>Telluria group</taxon>
        <taxon>Duganella</taxon>
    </lineage>
</organism>
<dbReference type="CDD" id="cd07185">
    <property type="entry name" value="OmpA_C-like"/>
    <property type="match status" value="1"/>
</dbReference>
<reference evidence="6 7" key="1">
    <citation type="submission" date="2019-12" db="EMBL/GenBank/DDBJ databases">
        <title>Novel species isolated from a subtropical stream in China.</title>
        <authorList>
            <person name="Lu H."/>
        </authorList>
    </citation>
    <scope>NUCLEOTIDE SEQUENCE [LARGE SCALE GENOMIC DNA]</scope>
    <source>
        <strain evidence="6 7">FT50W</strain>
    </source>
</reference>
<dbReference type="AlphaFoldDB" id="A0A6L8MG54"/>
<feature type="region of interest" description="Disordered" evidence="4">
    <location>
        <begin position="327"/>
        <end position="375"/>
    </location>
</feature>
<feature type="compositionally biased region" description="Low complexity" evidence="4">
    <location>
        <begin position="335"/>
        <end position="370"/>
    </location>
</feature>
<dbReference type="Pfam" id="PF13488">
    <property type="entry name" value="Gly-zipper_Omp"/>
    <property type="match status" value="1"/>
</dbReference>
<evidence type="ECO:0000256" key="3">
    <source>
        <dbReference type="PROSITE-ProRule" id="PRU00473"/>
    </source>
</evidence>